<dbReference type="EMBL" id="CP032382">
    <property type="protein sequence ID" value="AYB33925.1"/>
    <property type="molecule type" value="Genomic_DNA"/>
</dbReference>
<evidence type="ECO:0000256" key="1">
    <source>
        <dbReference type="SAM" id="MobiDB-lite"/>
    </source>
</evidence>
<evidence type="ECO:0000256" key="2">
    <source>
        <dbReference type="SAM" id="SignalP"/>
    </source>
</evidence>
<feature type="chain" id="PRO_5017248758" description="Sensor of ECF-type sigma factor" evidence="2">
    <location>
        <begin position="19"/>
        <end position="170"/>
    </location>
</feature>
<organism evidence="3 4">
    <name type="scientific">Chryseolinea soli</name>
    <dbReference type="NCBI Taxonomy" id="2321403"/>
    <lineage>
        <taxon>Bacteria</taxon>
        <taxon>Pseudomonadati</taxon>
        <taxon>Bacteroidota</taxon>
        <taxon>Cytophagia</taxon>
        <taxon>Cytophagales</taxon>
        <taxon>Fulvivirgaceae</taxon>
        <taxon>Chryseolinea</taxon>
    </lineage>
</organism>
<proteinExistence type="predicted"/>
<name>A0A385SVD1_9BACT</name>
<dbReference type="AlphaFoldDB" id="A0A385SVD1"/>
<feature type="region of interest" description="Disordered" evidence="1">
    <location>
        <begin position="75"/>
        <end position="94"/>
    </location>
</feature>
<keyword evidence="2" id="KW-0732">Signal</keyword>
<accession>A0A385SVD1</accession>
<evidence type="ECO:0000313" key="3">
    <source>
        <dbReference type="EMBL" id="AYB33925.1"/>
    </source>
</evidence>
<feature type="signal peptide" evidence="2">
    <location>
        <begin position="1"/>
        <end position="18"/>
    </location>
</feature>
<dbReference type="OrthoDB" id="675330at2"/>
<protein>
    <recommendedName>
        <fullName evidence="5">Sensor of ECF-type sigma factor</fullName>
    </recommendedName>
</protein>
<reference evidence="4" key="1">
    <citation type="submission" date="2018-09" db="EMBL/GenBank/DDBJ databases">
        <title>Chryseolinea sp. KIS68-18 isolated from soil.</title>
        <authorList>
            <person name="Weon H.-Y."/>
            <person name="Kwon S.-W."/>
            <person name="Lee S.A."/>
        </authorList>
    </citation>
    <scope>NUCLEOTIDE SEQUENCE [LARGE SCALE GENOMIC DNA]</scope>
    <source>
        <strain evidence="4">KIS68-18</strain>
    </source>
</reference>
<dbReference type="KEGG" id="chk:D4L85_26585"/>
<dbReference type="RefSeq" id="WP_119757152.1">
    <property type="nucleotide sequence ID" value="NZ_CP032382.1"/>
</dbReference>
<dbReference type="Proteomes" id="UP000266183">
    <property type="component" value="Chromosome"/>
</dbReference>
<sequence>MKAILGILLTIILLPAWAQEDELPPATDTKARNKIQAARVAYITDQLQLTPQEAEKFWPIYREFAERRKALRQQLREAKQNPTPDQNQEQNGQAALDAQFKIKQQELDLEKDYSGRLLKVISAQKLRTLPDAERRFRQMILDQIQRRQMQQERRQNLRDQQQQRLQQRNN</sequence>
<feature type="compositionally biased region" description="Polar residues" evidence="1">
    <location>
        <begin position="80"/>
        <end position="93"/>
    </location>
</feature>
<evidence type="ECO:0008006" key="5">
    <source>
        <dbReference type="Google" id="ProtNLM"/>
    </source>
</evidence>
<keyword evidence="4" id="KW-1185">Reference proteome</keyword>
<evidence type="ECO:0000313" key="4">
    <source>
        <dbReference type="Proteomes" id="UP000266183"/>
    </source>
</evidence>
<gene>
    <name evidence="3" type="ORF">D4L85_26585</name>
</gene>